<evidence type="ECO:0000256" key="1">
    <source>
        <dbReference type="ARBA" id="ARBA00000085"/>
    </source>
</evidence>
<dbReference type="EC" id="2.7.13.3" evidence="2"/>
<dbReference type="Gene3D" id="1.10.287.130">
    <property type="match status" value="1"/>
</dbReference>
<evidence type="ECO:0000256" key="6">
    <source>
        <dbReference type="PROSITE-ProRule" id="PRU00169"/>
    </source>
</evidence>
<evidence type="ECO:0000259" key="11">
    <source>
        <dbReference type="PROSITE" id="PS50113"/>
    </source>
</evidence>
<feature type="domain" description="PAC" evidence="11">
    <location>
        <begin position="211"/>
        <end position="263"/>
    </location>
</feature>
<evidence type="ECO:0000256" key="2">
    <source>
        <dbReference type="ARBA" id="ARBA00012438"/>
    </source>
</evidence>
<evidence type="ECO:0000313" key="13">
    <source>
        <dbReference type="Proteomes" id="UP001144372"/>
    </source>
</evidence>
<dbReference type="InterPro" id="IPR001789">
    <property type="entry name" value="Sig_transdc_resp-reg_receiver"/>
</dbReference>
<evidence type="ECO:0000256" key="7">
    <source>
        <dbReference type="SAM" id="Coils"/>
    </source>
</evidence>
<dbReference type="SUPFAM" id="SSF47384">
    <property type="entry name" value="Homodimeric domain of signal transducing histidine kinase"/>
    <property type="match status" value="1"/>
</dbReference>
<dbReference type="InterPro" id="IPR000014">
    <property type="entry name" value="PAS"/>
</dbReference>
<dbReference type="PANTHER" id="PTHR43304">
    <property type="entry name" value="PHYTOCHROME-LIKE PROTEIN CPH1"/>
    <property type="match status" value="1"/>
</dbReference>
<dbReference type="CDD" id="cd00130">
    <property type="entry name" value="PAS"/>
    <property type="match status" value="1"/>
</dbReference>
<dbReference type="InterPro" id="IPR004358">
    <property type="entry name" value="Sig_transdc_His_kin-like_C"/>
</dbReference>
<dbReference type="InterPro" id="IPR000700">
    <property type="entry name" value="PAS-assoc_C"/>
</dbReference>
<evidence type="ECO:0000256" key="3">
    <source>
        <dbReference type="ARBA" id="ARBA00022553"/>
    </source>
</evidence>
<dbReference type="Gene3D" id="3.40.50.2300">
    <property type="match status" value="1"/>
</dbReference>
<dbReference type="Proteomes" id="UP001144372">
    <property type="component" value="Unassembled WGS sequence"/>
</dbReference>
<feature type="domain" description="PAS" evidence="10">
    <location>
        <begin position="137"/>
        <end position="207"/>
    </location>
</feature>
<dbReference type="PROSITE" id="PS50109">
    <property type="entry name" value="HIS_KIN"/>
    <property type="match status" value="1"/>
</dbReference>
<dbReference type="NCBIfam" id="TIGR00229">
    <property type="entry name" value="sensory_box"/>
    <property type="match status" value="2"/>
</dbReference>
<evidence type="ECO:0000259" key="8">
    <source>
        <dbReference type="PROSITE" id="PS50109"/>
    </source>
</evidence>
<dbReference type="PROSITE" id="PS50112">
    <property type="entry name" value="PAS"/>
    <property type="match status" value="2"/>
</dbReference>
<dbReference type="SMART" id="SM00448">
    <property type="entry name" value="REC"/>
    <property type="match status" value="1"/>
</dbReference>
<proteinExistence type="predicted"/>
<dbReference type="InterPro" id="IPR036890">
    <property type="entry name" value="HATPase_C_sf"/>
</dbReference>
<dbReference type="InterPro" id="IPR029016">
    <property type="entry name" value="GAF-like_dom_sf"/>
</dbReference>
<dbReference type="InterPro" id="IPR036097">
    <property type="entry name" value="HisK_dim/P_sf"/>
</dbReference>
<dbReference type="AlphaFoldDB" id="A0A9W6FRG9"/>
<dbReference type="Pfam" id="PF02518">
    <property type="entry name" value="HATPase_c"/>
    <property type="match status" value="1"/>
</dbReference>
<dbReference type="InterPro" id="IPR011006">
    <property type="entry name" value="CheY-like_superfamily"/>
</dbReference>
<dbReference type="PANTHER" id="PTHR43304:SF1">
    <property type="entry name" value="PAC DOMAIN-CONTAINING PROTEIN"/>
    <property type="match status" value="1"/>
</dbReference>
<keyword evidence="5" id="KW-0418">Kinase</keyword>
<sequence>MRLEEPLTIVIIEDEEPHFQLMKRAILKEFPGSSVQHFEEASSCFQEIEVLHPDVIMVDYLMPGMNGIEFLEALQAGGKDIPVIMITGQGDEGIAVKAMKLGASDYLVKSSDFFSLVPRIIEKVMRERELKNSLRETEKRFRDLAESTSDWIWEVDMEGKYTYSNPMVQKITGYTSEEILQKHFYDLFSQKEKEAQRRLAFQVMREGKPLTSFVNRVVHKEGRELILETSGVPIFGSSGELKGYRGIDRDITRRKKTEEALRESEERFRNIYEASPIGIELYDASGDLIDLNEASLKIFGISDPPQLQKVNLFEDPNLPAGLVKTLQEGKSVRYEIPFDFDKIKEMNFFESSKSGIIHIDVLITPMHEGDHISEYLVQIQDITHRKRAEEALKISHRFLEIANKNLQMSVMLKEFVHELRHYTGCSAAGIRILNQDGSIPYQAYDGFSPGFFEEENLLSIHSHRCMCTTVIQGKTEPHLPHYTPGGSLYINGTTRFLSGLTEEERKFTRNKCNEFGYESVVLIPIRMENSILGLIHIADHRENVIPFEMVEVLEGVAMGLGTAIQRVRTRDELRKAHDELELRVQARTRELAHTNQLLIEEIEERKKVEEALRQSSEKLKLFAYSVMHDLKSPAIGIHGLTKLLQKHYAHKLDERGKHYCEQILKAAELNSALVEKINIYIASKEAPLQIEKFYFKEFLKMIREEFTERLADRHILWIEPDRDIEVMVDRLSFLRVFRNFIDNAMKYGGKELSEIQIGYEESQDFHTFSVRDNGVGIRKEDCEKIFGLFKRHSSSKGVAGTGLGLSIVREIAERHGGKVWAEPGPEAGTTFYISIPKVNPGNSFQPTP</sequence>
<dbReference type="SUPFAM" id="SSF55781">
    <property type="entry name" value="GAF domain-like"/>
    <property type="match status" value="1"/>
</dbReference>
<feature type="domain" description="Histidine kinase" evidence="8">
    <location>
        <begin position="625"/>
        <end position="839"/>
    </location>
</feature>
<dbReference type="CDD" id="cd00156">
    <property type="entry name" value="REC"/>
    <property type="match status" value="1"/>
</dbReference>
<dbReference type="SUPFAM" id="SSF52172">
    <property type="entry name" value="CheY-like"/>
    <property type="match status" value="1"/>
</dbReference>
<protein>
    <recommendedName>
        <fullName evidence="2">histidine kinase</fullName>
        <ecNumber evidence="2">2.7.13.3</ecNumber>
    </recommendedName>
</protein>
<dbReference type="Gene3D" id="3.30.450.40">
    <property type="match status" value="1"/>
</dbReference>
<dbReference type="SUPFAM" id="SSF55874">
    <property type="entry name" value="ATPase domain of HSP90 chaperone/DNA topoisomerase II/histidine kinase"/>
    <property type="match status" value="1"/>
</dbReference>
<feature type="domain" description="PAS" evidence="10">
    <location>
        <begin position="264"/>
        <end position="314"/>
    </location>
</feature>
<reference evidence="12" key="1">
    <citation type="submission" date="2022-12" db="EMBL/GenBank/DDBJ databases">
        <title>Reference genome sequencing for broad-spectrum identification of bacterial and archaeal isolates by mass spectrometry.</title>
        <authorList>
            <person name="Sekiguchi Y."/>
            <person name="Tourlousse D.M."/>
        </authorList>
    </citation>
    <scope>NUCLEOTIDE SEQUENCE</scope>
    <source>
        <strain evidence="12">ASRB1</strain>
    </source>
</reference>
<name>A0A9W6FRG9_9BACT</name>
<dbReference type="GO" id="GO:0000155">
    <property type="term" value="F:phosphorelay sensor kinase activity"/>
    <property type="evidence" value="ECO:0007669"/>
    <property type="project" value="InterPro"/>
</dbReference>
<comment type="catalytic activity">
    <reaction evidence="1">
        <text>ATP + protein L-histidine = ADP + protein N-phospho-L-histidine.</text>
        <dbReference type="EC" id="2.7.13.3"/>
    </reaction>
</comment>
<keyword evidence="4" id="KW-0808">Transferase</keyword>
<dbReference type="Pfam" id="PF13188">
    <property type="entry name" value="PAS_8"/>
    <property type="match status" value="1"/>
</dbReference>
<dbReference type="InterPro" id="IPR003594">
    <property type="entry name" value="HATPase_dom"/>
</dbReference>
<feature type="domain" description="Response regulatory" evidence="9">
    <location>
        <begin position="8"/>
        <end position="124"/>
    </location>
</feature>
<dbReference type="InterPro" id="IPR001610">
    <property type="entry name" value="PAC"/>
</dbReference>
<dbReference type="PRINTS" id="PR00344">
    <property type="entry name" value="BCTRLSENSOR"/>
</dbReference>
<dbReference type="PROSITE" id="PS50110">
    <property type="entry name" value="RESPONSE_REGULATORY"/>
    <property type="match status" value="1"/>
</dbReference>
<dbReference type="PROSITE" id="PS50113">
    <property type="entry name" value="PAC"/>
    <property type="match status" value="1"/>
</dbReference>
<dbReference type="SMART" id="SM00086">
    <property type="entry name" value="PAC"/>
    <property type="match status" value="2"/>
</dbReference>
<dbReference type="Gene3D" id="3.30.450.20">
    <property type="entry name" value="PAS domain"/>
    <property type="match status" value="2"/>
</dbReference>
<dbReference type="EMBL" id="BSDR01000001">
    <property type="protein sequence ID" value="GLI32974.1"/>
    <property type="molecule type" value="Genomic_DNA"/>
</dbReference>
<dbReference type="Pfam" id="PF13426">
    <property type="entry name" value="PAS_9"/>
    <property type="match status" value="1"/>
</dbReference>
<keyword evidence="13" id="KW-1185">Reference proteome</keyword>
<dbReference type="SMART" id="SM00091">
    <property type="entry name" value="PAS"/>
    <property type="match status" value="2"/>
</dbReference>
<dbReference type="InterPro" id="IPR035965">
    <property type="entry name" value="PAS-like_dom_sf"/>
</dbReference>
<evidence type="ECO:0000259" key="10">
    <source>
        <dbReference type="PROSITE" id="PS50112"/>
    </source>
</evidence>
<feature type="modified residue" description="4-aspartylphosphate" evidence="6">
    <location>
        <position position="59"/>
    </location>
</feature>
<gene>
    <name evidence="12" type="ORF">DAMNIGENAA_04070</name>
</gene>
<feature type="coiled-coil region" evidence="7">
    <location>
        <begin position="570"/>
        <end position="619"/>
    </location>
</feature>
<evidence type="ECO:0000256" key="5">
    <source>
        <dbReference type="ARBA" id="ARBA00022777"/>
    </source>
</evidence>
<dbReference type="FunFam" id="3.30.565.10:FF:000006">
    <property type="entry name" value="Sensor histidine kinase WalK"/>
    <property type="match status" value="1"/>
</dbReference>
<keyword evidence="7" id="KW-0175">Coiled coil</keyword>
<dbReference type="InterPro" id="IPR005467">
    <property type="entry name" value="His_kinase_dom"/>
</dbReference>
<evidence type="ECO:0000259" key="9">
    <source>
        <dbReference type="PROSITE" id="PS50110"/>
    </source>
</evidence>
<dbReference type="InterPro" id="IPR052162">
    <property type="entry name" value="Sensor_kinase/Photoreceptor"/>
</dbReference>
<comment type="caution">
    <text evidence="12">The sequence shown here is derived from an EMBL/GenBank/DDBJ whole genome shotgun (WGS) entry which is preliminary data.</text>
</comment>
<feature type="coiled-coil region" evidence="7">
    <location>
        <begin position="247"/>
        <end position="274"/>
    </location>
</feature>
<dbReference type="SUPFAM" id="SSF55785">
    <property type="entry name" value="PYP-like sensor domain (PAS domain)"/>
    <property type="match status" value="2"/>
</dbReference>
<organism evidence="12 13">
    <name type="scientific">Desulforhabdus amnigena</name>
    <dbReference type="NCBI Taxonomy" id="40218"/>
    <lineage>
        <taxon>Bacteria</taxon>
        <taxon>Pseudomonadati</taxon>
        <taxon>Thermodesulfobacteriota</taxon>
        <taxon>Syntrophobacteria</taxon>
        <taxon>Syntrophobacterales</taxon>
        <taxon>Syntrophobacteraceae</taxon>
        <taxon>Desulforhabdus</taxon>
    </lineage>
</organism>
<evidence type="ECO:0000313" key="12">
    <source>
        <dbReference type="EMBL" id="GLI32974.1"/>
    </source>
</evidence>
<accession>A0A9W6FRG9</accession>
<evidence type="ECO:0000256" key="4">
    <source>
        <dbReference type="ARBA" id="ARBA00022679"/>
    </source>
</evidence>
<dbReference type="SMART" id="SM00387">
    <property type="entry name" value="HATPase_c"/>
    <property type="match status" value="1"/>
</dbReference>
<keyword evidence="3 6" id="KW-0597">Phosphoprotein</keyword>
<dbReference type="Gene3D" id="3.30.565.10">
    <property type="entry name" value="Histidine kinase-like ATPase, C-terminal domain"/>
    <property type="match status" value="1"/>
</dbReference>
<dbReference type="Pfam" id="PF00072">
    <property type="entry name" value="Response_reg"/>
    <property type="match status" value="1"/>
</dbReference>